<dbReference type="InterPro" id="IPR042197">
    <property type="entry name" value="Apaf_helical"/>
</dbReference>
<dbReference type="Pfam" id="PF00931">
    <property type="entry name" value="NB-ARC"/>
    <property type="match status" value="1"/>
</dbReference>
<dbReference type="Gene3D" id="1.10.10.10">
    <property type="entry name" value="Winged helix-like DNA-binding domain superfamily/Winged helix DNA-binding domain"/>
    <property type="match status" value="1"/>
</dbReference>
<evidence type="ECO:0000259" key="7">
    <source>
        <dbReference type="Pfam" id="PF00931"/>
    </source>
</evidence>
<evidence type="ECO:0000259" key="9">
    <source>
        <dbReference type="Pfam" id="PF23559"/>
    </source>
</evidence>
<dbReference type="Pfam" id="PF23559">
    <property type="entry name" value="WHD_DRP"/>
    <property type="match status" value="1"/>
</dbReference>
<evidence type="ECO:0000256" key="1">
    <source>
        <dbReference type="ARBA" id="ARBA00008894"/>
    </source>
</evidence>
<accession>A0A1U8LMI7</accession>
<reference evidence="11" key="2">
    <citation type="submission" date="2025-08" db="UniProtKB">
        <authorList>
            <consortium name="RefSeq"/>
        </authorList>
    </citation>
    <scope>IDENTIFICATION</scope>
</reference>
<reference evidence="10" key="1">
    <citation type="journal article" date="2020" name="Nat. Genet.">
        <title>Genomic diversifications of five Gossypium allopolyploid species and their impact on cotton improvement.</title>
        <authorList>
            <person name="Chen Z.J."/>
            <person name="Sreedasyam A."/>
            <person name="Ando A."/>
            <person name="Song Q."/>
            <person name="De Santiago L.M."/>
            <person name="Hulse-Kemp A.M."/>
            <person name="Ding M."/>
            <person name="Ye W."/>
            <person name="Kirkbride R.C."/>
            <person name="Jenkins J."/>
            <person name="Plott C."/>
            <person name="Lovell J."/>
            <person name="Lin Y.M."/>
            <person name="Vaughn R."/>
            <person name="Liu B."/>
            <person name="Simpson S."/>
            <person name="Scheffler B.E."/>
            <person name="Wen L."/>
            <person name="Saski C.A."/>
            <person name="Grover C.E."/>
            <person name="Hu G."/>
            <person name="Conover J.L."/>
            <person name="Carlson J.W."/>
            <person name="Shu S."/>
            <person name="Boston L.B."/>
            <person name="Williams M."/>
            <person name="Peterson D.G."/>
            <person name="McGee K."/>
            <person name="Jones D.C."/>
            <person name="Wendel J.F."/>
            <person name="Stelly D.M."/>
            <person name="Grimwood J."/>
            <person name="Schmutz J."/>
        </authorList>
    </citation>
    <scope>NUCLEOTIDE SEQUENCE [LARGE SCALE GENOMIC DNA]</scope>
    <source>
        <strain evidence="10">cv. TM-1</strain>
    </source>
</reference>
<dbReference type="InterPro" id="IPR001611">
    <property type="entry name" value="Leu-rich_rpt"/>
</dbReference>
<dbReference type="GO" id="GO:0043531">
    <property type="term" value="F:ADP binding"/>
    <property type="evidence" value="ECO:0007669"/>
    <property type="project" value="InterPro"/>
</dbReference>
<evidence type="ECO:0000256" key="3">
    <source>
        <dbReference type="ARBA" id="ARBA00022737"/>
    </source>
</evidence>
<dbReference type="Gene3D" id="3.80.10.10">
    <property type="entry name" value="Ribonuclease Inhibitor"/>
    <property type="match status" value="2"/>
</dbReference>
<dbReference type="InterPro" id="IPR002182">
    <property type="entry name" value="NB-ARC"/>
</dbReference>
<dbReference type="PRINTS" id="PR00364">
    <property type="entry name" value="DISEASERSIST"/>
</dbReference>
<keyword evidence="2" id="KW-0433">Leucine-rich repeat</keyword>
<gene>
    <name evidence="11" type="primary">LOC107928045</name>
</gene>
<protein>
    <submittedName>
        <fullName evidence="11">Probable disease resistance protein At4g27220</fullName>
    </submittedName>
</protein>
<dbReference type="PaxDb" id="3635-A0A1U8LMI7"/>
<evidence type="ECO:0000259" key="8">
    <source>
        <dbReference type="Pfam" id="PF23247"/>
    </source>
</evidence>
<evidence type="ECO:0000256" key="5">
    <source>
        <dbReference type="ARBA" id="ARBA00022821"/>
    </source>
</evidence>
<proteinExistence type="inferred from homology"/>
<dbReference type="Proteomes" id="UP000818029">
    <property type="component" value="Chromosome D01"/>
</dbReference>
<dbReference type="GO" id="GO:0006952">
    <property type="term" value="P:defense response"/>
    <property type="evidence" value="ECO:0007669"/>
    <property type="project" value="UniProtKB-KW"/>
</dbReference>
<dbReference type="InterPro" id="IPR050905">
    <property type="entry name" value="Plant_NBS-LRR"/>
</dbReference>
<sequence length="1058" mass="120573">MELVLPICEALKCFGHLTCTYVEHHRKLERRMNDLLAKQRQLNAIKSDVEMKIKTELRLGRCVRQEVENWLLDVQTINGKIQNIDERTQNLSCFSRGHLGKQVSLTVEEVKEIIEQGRFTGALVIDDPSTAGVPFQLEHLEGETAVIADIWKHLMSDEIGMVGVCGMGGIGKTTIMKHIYNQLLEETKSKPLFEKIIWVTVSQDFNITRLQQDIADAMNIEDLPKPEQKRAAVLRNELRQIRHVLILDDVWEGFVLEKVGIPIPIFSNGSRLVLTSRSNVVCGFIGCSEIVEVPPLSNEESMNLFLAHTGRGILKVPSLEEILGDIVGECDGLPLAIAVIAGSMKGIYDVVEWRNALTELSDHVTSVKGTDKEIYGRLKFSFDRLEDSNIQNCFLYCSLYPEDYLIPRVELIEYWIDEGFLERGSRQQLHDRGHTILNRLVNNCLLEKAGDDVKMHDVMRDMALYIKHPYFMVKAGTGLKELPGKQEWKDVERVSFMMNMVSEIPPSLSPNCEKLSTLLLQNNESLERISESFFQHMHSLSILDLSYTSIEQLPNSVSNLEMLNALVLRGCKELRYVPSLEKLKALRKLDLRGTGIEKVPKGLEMLANLTYLNLCTESLKELPIAILPRLSCLQCLVLYVKLPNVKMNGLEAARLRKLEVFEGRFNELIDFNAYIKSIQGRELTSYLLVMASPKAKFDDRPLVEGLNNAFFFNFELLGDCDVRNVFKIVAGHQGVKTVSLTWGEKKLEVVCEMERDPATFVESLKKRGYGVQLVDVQEQEPPFLPRKRVVILSGCPIGREDPVELPSDVRCLRIFECPDIRSLSDMPFFQQTNKLGFCSIHHCRGIESVLDLSSTSQPCNSFQNLELLWLENLDNLHMLVKVAEEASVVSTSSSLPMPGIFSHLESFVIKGCPNMKQLFPCKLAHDLQNLKKLVVCHCVQMEEIISSEEEEESRKGKGINTRTRFSLPTLQQLVLAYLPELKSICSSNRAVICDSLWDIEVRECMKLKRMPLYLPHFRDTHQSVPSEDICISPREWWESVEWDYPKAKEVLRPWLYFV</sequence>
<dbReference type="SUPFAM" id="SSF52058">
    <property type="entry name" value="L domain-like"/>
    <property type="match status" value="1"/>
</dbReference>
<comment type="similarity">
    <text evidence="1">Belongs to the disease resistance NB-LRR family.</text>
</comment>
<dbReference type="Gene3D" id="1.10.8.430">
    <property type="entry name" value="Helical domain of apoptotic protease-activating factors"/>
    <property type="match status" value="1"/>
</dbReference>
<dbReference type="Pfam" id="PF23247">
    <property type="entry name" value="LRR_RPS2"/>
    <property type="match status" value="1"/>
</dbReference>
<dbReference type="Gene3D" id="3.40.50.300">
    <property type="entry name" value="P-loop containing nucleotide triphosphate hydrolases"/>
    <property type="match status" value="1"/>
</dbReference>
<dbReference type="InterPro" id="IPR036388">
    <property type="entry name" value="WH-like_DNA-bd_sf"/>
</dbReference>
<dbReference type="Pfam" id="PF13855">
    <property type="entry name" value="LRR_8"/>
    <property type="match status" value="1"/>
</dbReference>
<dbReference type="GO" id="GO:0005524">
    <property type="term" value="F:ATP binding"/>
    <property type="evidence" value="ECO:0007669"/>
    <property type="project" value="UniProtKB-KW"/>
</dbReference>
<dbReference type="InterPro" id="IPR057135">
    <property type="entry name" value="At4g27190-like_LRR"/>
</dbReference>
<dbReference type="InterPro" id="IPR032675">
    <property type="entry name" value="LRR_dom_sf"/>
</dbReference>
<organism evidence="10 11">
    <name type="scientific">Gossypium hirsutum</name>
    <name type="common">Upland cotton</name>
    <name type="synonym">Gossypium mexicanum</name>
    <dbReference type="NCBI Taxonomy" id="3635"/>
    <lineage>
        <taxon>Eukaryota</taxon>
        <taxon>Viridiplantae</taxon>
        <taxon>Streptophyta</taxon>
        <taxon>Embryophyta</taxon>
        <taxon>Tracheophyta</taxon>
        <taxon>Spermatophyta</taxon>
        <taxon>Magnoliopsida</taxon>
        <taxon>eudicotyledons</taxon>
        <taxon>Gunneridae</taxon>
        <taxon>Pentapetalae</taxon>
        <taxon>rosids</taxon>
        <taxon>malvids</taxon>
        <taxon>Malvales</taxon>
        <taxon>Malvaceae</taxon>
        <taxon>Malvoideae</taxon>
        <taxon>Gossypium</taxon>
    </lineage>
</organism>
<dbReference type="PANTHER" id="PTHR33463:SF212">
    <property type="entry name" value="AND NB-ARC DOMAINS-CONTAINING DISEASE RESISTANCE PROTEIN, PUTATIVE-RELATED"/>
    <property type="match status" value="1"/>
</dbReference>
<keyword evidence="5" id="KW-0611">Plant defense</keyword>
<evidence type="ECO:0000256" key="6">
    <source>
        <dbReference type="ARBA" id="ARBA00022840"/>
    </source>
</evidence>
<feature type="domain" description="Disease resistance protein At4g27190-like leucine-rich repeats" evidence="8">
    <location>
        <begin position="893"/>
        <end position="1010"/>
    </location>
</feature>
<dbReference type="AlphaFoldDB" id="A0A1U8LMI7"/>
<feature type="domain" description="Disease resistance protein winged helix" evidence="9">
    <location>
        <begin position="399"/>
        <end position="463"/>
    </location>
</feature>
<dbReference type="GeneID" id="107928045"/>
<feature type="domain" description="NB-ARC" evidence="7">
    <location>
        <begin position="147"/>
        <end position="308"/>
    </location>
</feature>
<evidence type="ECO:0000256" key="2">
    <source>
        <dbReference type="ARBA" id="ARBA00022614"/>
    </source>
</evidence>
<evidence type="ECO:0000313" key="11">
    <source>
        <dbReference type="RefSeq" id="XP_016714688.2"/>
    </source>
</evidence>
<dbReference type="InterPro" id="IPR027417">
    <property type="entry name" value="P-loop_NTPase"/>
</dbReference>
<keyword evidence="4" id="KW-0547">Nucleotide-binding</keyword>
<keyword evidence="10" id="KW-1185">Reference proteome</keyword>
<dbReference type="KEGG" id="ghi:107928045"/>
<dbReference type="RefSeq" id="XP_016714688.2">
    <property type="nucleotide sequence ID" value="XM_016859199.2"/>
</dbReference>
<dbReference type="InterPro" id="IPR058922">
    <property type="entry name" value="WHD_DRP"/>
</dbReference>
<dbReference type="STRING" id="3635.A0A1U8LMI7"/>
<keyword evidence="6" id="KW-0067">ATP-binding</keyword>
<name>A0A1U8LMI7_GOSHI</name>
<keyword evidence="3" id="KW-0677">Repeat</keyword>
<evidence type="ECO:0000256" key="4">
    <source>
        <dbReference type="ARBA" id="ARBA00022741"/>
    </source>
</evidence>
<evidence type="ECO:0000313" key="10">
    <source>
        <dbReference type="Proteomes" id="UP000818029"/>
    </source>
</evidence>
<dbReference type="PANTHER" id="PTHR33463">
    <property type="entry name" value="NB-ARC DOMAIN-CONTAINING PROTEIN-RELATED"/>
    <property type="match status" value="1"/>
</dbReference>
<dbReference type="SUPFAM" id="SSF52540">
    <property type="entry name" value="P-loop containing nucleoside triphosphate hydrolases"/>
    <property type="match status" value="1"/>
</dbReference>